<evidence type="ECO:0000313" key="3">
    <source>
        <dbReference type="WBParaSite" id="L893_g29599.t1"/>
    </source>
</evidence>
<feature type="compositionally biased region" description="Basic and acidic residues" evidence="1">
    <location>
        <begin position="69"/>
        <end position="79"/>
    </location>
</feature>
<accession>A0A1I7ZU66</accession>
<protein>
    <submittedName>
        <fullName evidence="3">Uncharacterized protein</fullName>
    </submittedName>
</protein>
<feature type="region of interest" description="Disordered" evidence="1">
    <location>
        <begin position="48"/>
        <end position="99"/>
    </location>
</feature>
<organism evidence="2 3">
    <name type="scientific">Steinernema glaseri</name>
    <dbReference type="NCBI Taxonomy" id="37863"/>
    <lineage>
        <taxon>Eukaryota</taxon>
        <taxon>Metazoa</taxon>
        <taxon>Ecdysozoa</taxon>
        <taxon>Nematoda</taxon>
        <taxon>Chromadorea</taxon>
        <taxon>Rhabditida</taxon>
        <taxon>Tylenchina</taxon>
        <taxon>Panagrolaimomorpha</taxon>
        <taxon>Strongyloidoidea</taxon>
        <taxon>Steinernematidae</taxon>
        <taxon>Steinernema</taxon>
    </lineage>
</organism>
<dbReference type="AlphaFoldDB" id="A0A1I7ZU66"/>
<reference evidence="3" key="1">
    <citation type="submission" date="2016-11" db="UniProtKB">
        <authorList>
            <consortium name="WormBaseParasite"/>
        </authorList>
    </citation>
    <scope>IDENTIFICATION</scope>
</reference>
<proteinExistence type="predicted"/>
<name>A0A1I7ZU66_9BILA</name>
<keyword evidence="2" id="KW-1185">Reference proteome</keyword>
<dbReference type="WBParaSite" id="L893_g29599.t1">
    <property type="protein sequence ID" value="L893_g29599.t1"/>
    <property type="gene ID" value="L893_g29599"/>
</dbReference>
<dbReference type="Proteomes" id="UP000095287">
    <property type="component" value="Unplaced"/>
</dbReference>
<evidence type="ECO:0000313" key="2">
    <source>
        <dbReference type="Proteomes" id="UP000095287"/>
    </source>
</evidence>
<sequence>MGQFVYLTDGSCHLLGTVGSCSWTDDGSPCSVDSARVAPRYDDVSLDRRRVLGDRRQGRKTSAGGPLKEGAHPVPDKGAHSKGSTNRLSRSIRVRSENGKSSSPFEVIVSQETKGWVSTMEGEKENAGDLPFMCDSTDVGEYPTIAQLVERRTVVLAEILRSLVRIRLVGFFFHHFLLSSEYFLDIGH</sequence>
<evidence type="ECO:0000256" key="1">
    <source>
        <dbReference type="SAM" id="MobiDB-lite"/>
    </source>
</evidence>